<dbReference type="EMBL" id="QPMM01000007">
    <property type="protein sequence ID" value="RFS21965.1"/>
    <property type="molecule type" value="Genomic_DNA"/>
</dbReference>
<dbReference type="AlphaFoldDB" id="A0A3E1Y985"/>
<dbReference type="PROSITE" id="PS51257">
    <property type="entry name" value="PROKAR_LIPOPROTEIN"/>
    <property type="match status" value="1"/>
</dbReference>
<dbReference type="Gene3D" id="2.130.10.10">
    <property type="entry name" value="YVTN repeat-like/Quinoprotein amine dehydrogenase"/>
    <property type="match status" value="1"/>
</dbReference>
<keyword evidence="3" id="KW-1185">Reference proteome</keyword>
<protein>
    <recommendedName>
        <fullName evidence="4">Arylsulfotransferase ASST</fullName>
    </recommendedName>
</protein>
<dbReference type="OrthoDB" id="304912at2"/>
<dbReference type="InterPro" id="IPR010262">
    <property type="entry name" value="Arylsulfotransferase_bact"/>
</dbReference>
<comment type="caution">
    <text evidence="2">The sequence shown here is derived from an EMBL/GenBank/DDBJ whole genome shotgun (WGS) entry which is preliminary data.</text>
</comment>
<dbReference type="Proteomes" id="UP000260644">
    <property type="component" value="Unassembled WGS sequence"/>
</dbReference>
<feature type="transmembrane region" description="Helical" evidence="1">
    <location>
        <begin position="15"/>
        <end position="35"/>
    </location>
</feature>
<organism evidence="2 3">
    <name type="scientific">Chitinophaga silvatica</name>
    <dbReference type="NCBI Taxonomy" id="2282649"/>
    <lineage>
        <taxon>Bacteria</taxon>
        <taxon>Pseudomonadati</taxon>
        <taxon>Bacteroidota</taxon>
        <taxon>Chitinophagia</taxon>
        <taxon>Chitinophagales</taxon>
        <taxon>Chitinophagaceae</taxon>
        <taxon>Chitinophaga</taxon>
    </lineage>
</organism>
<keyword evidence="1" id="KW-0472">Membrane</keyword>
<keyword evidence="1" id="KW-1133">Transmembrane helix</keyword>
<dbReference type="SUPFAM" id="SSF63829">
    <property type="entry name" value="Calcium-dependent phosphotriesterase"/>
    <property type="match status" value="1"/>
</dbReference>
<gene>
    <name evidence="2" type="ORF">DVR12_15070</name>
</gene>
<dbReference type="RefSeq" id="WP_116976616.1">
    <property type="nucleotide sequence ID" value="NZ_QPMM01000007.1"/>
</dbReference>
<dbReference type="Pfam" id="PF05935">
    <property type="entry name" value="Arylsulfotrans"/>
    <property type="match status" value="1"/>
</dbReference>
<proteinExistence type="predicted"/>
<keyword evidence="1" id="KW-0812">Transmembrane</keyword>
<evidence type="ECO:0000256" key="1">
    <source>
        <dbReference type="SAM" id="Phobius"/>
    </source>
</evidence>
<evidence type="ECO:0000313" key="2">
    <source>
        <dbReference type="EMBL" id="RFS21965.1"/>
    </source>
</evidence>
<sequence length="391" mass="44237">MICGSKASSKFNQHLIALAIRCWYLLLFVTVLTSCNRKKSRSIPYWLQEEFRVDSLQPAAVPTAFKKGYMLLSRRDEPGVIYLLKSNGQIAWFHQVKGTGFKTAHFTENKTFLCILGSKEYATSYGNQILEVNLNGDTLLHLQKGQGDFISNAHHEVLLKGEKNIVFLNSVEKIVDLSTVGGSKSDTVKSDGILVLDRNGHKQWEWSVFQALDPLSDKDILKSKTDWMHANSLSFDKDGNYLISFYNNGQIWKLDATTGKVIWKFGREGDFRYPATADFDMGHSVHINAENDLLLFDNGVSRQASQALAFRLQETDKTAMLTLKVPVPASLFNDRMGSAYLVGSNHLLLCCSRRNTVLLTDRKGEPIWKLNCAFIPYRAEFIEHDQLPELE</sequence>
<dbReference type="PANTHER" id="PTHR35340">
    <property type="entry name" value="PQQ ENZYME REPEAT PROTEIN-RELATED"/>
    <property type="match status" value="1"/>
</dbReference>
<name>A0A3E1Y985_9BACT</name>
<evidence type="ECO:0000313" key="3">
    <source>
        <dbReference type="Proteomes" id="UP000260644"/>
    </source>
</evidence>
<dbReference type="GO" id="GO:0004062">
    <property type="term" value="F:aryl sulfotransferase activity"/>
    <property type="evidence" value="ECO:0007669"/>
    <property type="project" value="InterPro"/>
</dbReference>
<dbReference type="PANTHER" id="PTHR35340:SF5">
    <property type="entry name" value="ASST-DOMAIN-CONTAINING PROTEIN"/>
    <property type="match status" value="1"/>
</dbReference>
<accession>A0A3E1Y985</accession>
<evidence type="ECO:0008006" key="4">
    <source>
        <dbReference type="Google" id="ProtNLM"/>
    </source>
</evidence>
<reference evidence="2 3" key="1">
    <citation type="submission" date="2018-07" db="EMBL/GenBank/DDBJ databases">
        <title>Chitinophaga K2CV101002-2 sp. nov., isolated from a monsoon evergreen broad-leaved forest soil.</title>
        <authorList>
            <person name="Lv Y."/>
        </authorList>
    </citation>
    <scope>NUCLEOTIDE SEQUENCE [LARGE SCALE GENOMIC DNA]</scope>
    <source>
        <strain evidence="2 3">GDMCC 1.1288</strain>
    </source>
</reference>
<dbReference type="InterPro" id="IPR053143">
    <property type="entry name" value="Arylsulfate_ST"/>
</dbReference>
<dbReference type="InterPro" id="IPR015943">
    <property type="entry name" value="WD40/YVTN_repeat-like_dom_sf"/>
</dbReference>